<dbReference type="InterPro" id="IPR017520">
    <property type="entry name" value="CHP03086"/>
</dbReference>
<keyword evidence="3" id="KW-1185">Reference proteome</keyword>
<evidence type="ECO:0000259" key="1">
    <source>
        <dbReference type="Pfam" id="PF11716"/>
    </source>
</evidence>
<dbReference type="AlphaFoldDB" id="A0A177YJ88"/>
<dbReference type="InterPro" id="IPR024344">
    <property type="entry name" value="MDMPI_metal-binding"/>
</dbReference>
<dbReference type="RefSeq" id="WP_068423571.1">
    <property type="nucleotide sequence ID" value="NZ_LVHI01000009.1"/>
</dbReference>
<sequence length="186" mass="20403">MTSTETVADRYRRLADILTRRIDAVPSEKWDTPSTCEGWTVRDVVQHIVDTEKGALEPVGLSIADGPSAADDPVAAWVHTRDAMQEILDDPSRANREYEGHFGKTDLASSIGSFYSFDLIVHAWDIAHSVGVEDSIADEDLDFVEAFIAQMGDNIRMDGVCGPAVDVPESADRQTKVLGQLGRDVR</sequence>
<evidence type="ECO:0000313" key="2">
    <source>
        <dbReference type="EMBL" id="OAK55573.1"/>
    </source>
</evidence>
<feature type="domain" description="Mycothiol-dependent maleylpyruvate isomerase metal-binding" evidence="1">
    <location>
        <begin position="12"/>
        <end position="86"/>
    </location>
</feature>
<comment type="caution">
    <text evidence="2">The sequence shown here is derived from an EMBL/GenBank/DDBJ whole genome shotgun (WGS) entry which is preliminary data.</text>
</comment>
<protein>
    <recommendedName>
        <fullName evidence="1">Mycothiol-dependent maleylpyruvate isomerase metal-binding domain-containing protein</fullName>
    </recommendedName>
</protein>
<dbReference type="InterPro" id="IPR034660">
    <property type="entry name" value="DinB/YfiT-like"/>
</dbReference>
<name>A0A177YJ88_9NOCA</name>
<dbReference type="EMBL" id="LVHI01000009">
    <property type="protein sequence ID" value="OAK55573.1"/>
    <property type="molecule type" value="Genomic_DNA"/>
</dbReference>
<proteinExistence type="predicted"/>
<dbReference type="Gene3D" id="1.20.120.450">
    <property type="entry name" value="dinb family like domain"/>
    <property type="match status" value="1"/>
</dbReference>
<dbReference type="InterPro" id="IPR017517">
    <property type="entry name" value="Maleyloyr_isom"/>
</dbReference>
<evidence type="ECO:0000313" key="3">
    <source>
        <dbReference type="Proteomes" id="UP000077519"/>
    </source>
</evidence>
<dbReference type="Pfam" id="PF11716">
    <property type="entry name" value="MDMPI_N"/>
    <property type="match status" value="1"/>
</dbReference>
<dbReference type="GO" id="GO:0046872">
    <property type="term" value="F:metal ion binding"/>
    <property type="evidence" value="ECO:0007669"/>
    <property type="project" value="InterPro"/>
</dbReference>
<dbReference type="SUPFAM" id="SSF109854">
    <property type="entry name" value="DinB/YfiT-like putative metalloenzymes"/>
    <property type="match status" value="1"/>
</dbReference>
<organism evidence="2 3">
    <name type="scientific">Rhodococcoides kyotonense</name>
    <dbReference type="NCBI Taxonomy" id="398843"/>
    <lineage>
        <taxon>Bacteria</taxon>
        <taxon>Bacillati</taxon>
        <taxon>Actinomycetota</taxon>
        <taxon>Actinomycetes</taxon>
        <taxon>Mycobacteriales</taxon>
        <taxon>Nocardiaceae</taxon>
        <taxon>Rhodococcoides</taxon>
    </lineage>
</organism>
<dbReference type="Proteomes" id="UP000077519">
    <property type="component" value="Unassembled WGS sequence"/>
</dbReference>
<dbReference type="NCBIfam" id="TIGR03086">
    <property type="entry name" value="TIGR03086 family metal-binding protein"/>
    <property type="match status" value="1"/>
</dbReference>
<reference evidence="2 3" key="1">
    <citation type="submission" date="2016-03" db="EMBL/GenBank/DDBJ databases">
        <title>Genome sequence of Rhodococcus kyotonensis KB10.</title>
        <authorList>
            <person name="Jeong H."/>
            <person name="Hong C.E."/>
            <person name="Jo S.H."/>
            <person name="Park J.M."/>
        </authorList>
    </citation>
    <scope>NUCLEOTIDE SEQUENCE [LARGE SCALE GENOMIC DNA]</scope>
    <source>
        <strain evidence="2 3">KB10</strain>
    </source>
</reference>
<dbReference type="NCBIfam" id="TIGR03083">
    <property type="entry name" value="maleylpyruvate isomerase family mycothiol-dependent enzyme"/>
    <property type="match status" value="1"/>
</dbReference>
<accession>A0A177YJ88</accession>
<gene>
    <name evidence="2" type="ORF">A3K89_19695</name>
</gene>